<organism evidence="2 3">
    <name type="scientific">Pseudomonas rhodesiae</name>
    <dbReference type="NCBI Taxonomy" id="76760"/>
    <lineage>
        <taxon>Bacteria</taxon>
        <taxon>Pseudomonadati</taxon>
        <taxon>Pseudomonadota</taxon>
        <taxon>Gammaproteobacteria</taxon>
        <taxon>Pseudomonadales</taxon>
        <taxon>Pseudomonadaceae</taxon>
        <taxon>Pseudomonas</taxon>
    </lineage>
</organism>
<proteinExistence type="predicted"/>
<accession>A0AAE8KYH6</accession>
<protein>
    <recommendedName>
        <fullName evidence="4">DKNYY domain-containing protein</fullName>
    </recommendedName>
</protein>
<evidence type="ECO:0000313" key="2">
    <source>
        <dbReference type="EMBL" id="SDU98028.1"/>
    </source>
</evidence>
<gene>
    <name evidence="2" type="ORF">SAMN04490209_1436</name>
</gene>
<name>A0AAE8KYH6_9PSED</name>
<keyword evidence="1" id="KW-0732">Signal</keyword>
<feature type="chain" id="PRO_5042103651" description="DKNYY domain-containing protein" evidence="1">
    <location>
        <begin position="27"/>
        <end position="385"/>
    </location>
</feature>
<dbReference type="AlphaFoldDB" id="A0AAE8KYH6"/>
<keyword evidence="3" id="KW-1185">Reference proteome</keyword>
<reference evidence="2 3" key="1">
    <citation type="submission" date="2016-10" db="EMBL/GenBank/DDBJ databases">
        <authorList>
            <person name="Varghese N."/>
            <person name="Submissions S."/>
        </authorList>
    </citation>
    <scope>NUCLEOTIDE SEQUENCE [LARGE SCALE GENOMIC DNA]</scope>
    <source>
        <strain evidence="2 3">BS2777</strain>
    </source>
</reference>
<evidence type="ECO:0000256" key="1">
    <source>
        <dbReference type="SAM" id="SignalP"/>
    </source>
</evidence>
<evidence type="ECO:0000313" key="3">
    <source>
        <dbReference type="Proteomes" id="UP000182085"/>
    </source>
</evidence>
<dbReference type="Proteomes" id="UP000182085">
    <property type="component" value="Chromosome I"/>
</dbReference>
<feature type="signal peptide" evidence="1">
    <location>
        <begin position="1"/>
        <end position="26"/>
    </location>
</feature>
<dbReference type="EMBL" id="LT629801">
    <property type="protein sequence ID" value="SDU98028.1"/>
    <property type="molecule type" value="Genomic_DNA"/>
</dbReference>
<evidence type="ECO:0008006" key="4">
    <source>
        <dbReference type="Google" id="ProtNLM"/>
    </source>
</evidence>
<sequence length="385" mass="43487">MLRRTQKCFRLLAVTLATTSSLGAHANTEAVDPQKQTISPVEHWQTYSPSAPGGTHKFIESNKRFSIKKINKPAPDFHTGYAFVDGGHLYFEDRGNSVSYKRNWLGIYNTSKISSDNTYKTENYIFDYDSYAGTISACPLLGDGGCPTIDFLQGTYPYVYAKNKDSVLSITNYGDALLFKDGKWCRMSMRDDIYTCAGSEPSALSAPRGIQFYSSINYQGRVFLGEWPTGRLYEFDGYELKPSDMTPPKIAELADKRMGYEAQTMASYCGDLFVGYWPKGEVWRYDHLARKWVFFNRFFSVEEDEPFIPHSYRPDDDLNPAFFGQRITAMVPFEGSLYVTTSNLRAWTATDSSLSKIPPAKAAEYGAIYKVTKPGCTTSYARNLQ</sequence>